<evidence type="ECO:0000256" key="1">
    <source>
        <dbReference type="SAM" id="Phobius"/>
    </source>
</evidence>
<dbReference type="RefSeq" id="WP_115496834.1">
    <property type="nucleotide sequence ID" value="NZ_QRBE01000012.1"/>
</dbReference>
<sequence length="86" mass="9280">MRLIVLLLLLLFIAGGVILGALNADLVGYDLAFVRIQVPKGAALLAVLALGWILGGLTAWLGVTTRHRRERRRAVKTRDAKAPKAP</sequence>
<dbReference type="Proteomes" id="UP000254258">
    <property type="component" value="Unassembled WGS sequence"/>
</dbReference>
<name>A0A370WTZ5_9GAMM</name>
<dbReference type="EMBL" id="QRBE01000012">
    <property type="protein sequence ID" value="RDS79604.1"/>
    <property type="molecule type" value="Genomic_DNA"/>
</dbReference>
<keyword evidence="1" id="KW-1133">Transmembrane helix</keyword>
<reference evidence="2 3" key="1">
    <citation type="submission" date="2018-07" db="EMBL/GenBank/DDBJ databases">
        <title>Dyella monticola sp. nov. and Dyella psychrodurans sp. nov. isolated from monsoon evergreen broad-leaved forest soil of Dinghu Mountain, China.</title>
        <authorList>
            <person name="Gao Z."/>
            <person name="Qiu L."/>
        </authorList>
    </citation>
    <scope>NUCLEOTIDE SEQUENCE [LARGE SCALE GENOMIC DNA]</scope>
    <source>
        <strain evidence="2 3">4G-K06</strain>
    </source>
</reference>
<dbReference type="AlphaFoldDB" id="A0A370WTZ5"/>
<organism evidence="2 3">
    <name type="scientific">Dyella monticola</name>
    <dbReference type="NCBI Taxonomy" id="1927958"/>
    <lineage>
        <taxon>Bacteria</taxon>
        <taxon>Pseudomonadati</taxon>
        <taxon>Pseudomonadota</taxon>
        <taxon>Gammaproteobacteria</taxon>
        <taxon>Lysobacterales</taxon>
        <taxon>Rhodanobacteraceae</taxon>
        <taxon>Dyella</taxon>
    </lineage>
</organism>
<evidence type="ECO:0000313" key="2">
    <source>
        <dbReference type="EMBL" id="RDS79604.1"/>
    </source>
</evidence>
<feature type="transmembrane region" description="Helical" evidence="1">
    <location>
        <begin position="44"/>
        <end position="63"/>
    </location>
</feature>
<protein>
    <submittedName>
        <fullName evidence="2">DUF1049 domain-containing protein</fullName>
    </submittedName>
</protein>
<keyword evidence="1" id="KW-0472">Membrane</keyword>
<gene>
    <name evidence="2" type="ORF">DWU98_17340</name>
</gene>
<evidence type="ECO:0000313" key="3">
    <source>
        <dbReference type="Proteomes" id="UP000254258"/>
    </source>
</evidence>
<keyword evidence="3" id="KW-1185">Reference proteome</keyword>
<proteinExistence type="predicted"/>
<comment type="caution">
    <text evidence="2">The sequence shown here is derived from an EMBL/GenBank/DDBJ whole genome shotgun (WGS) entry which is preliminary data.</text>
</comment>
<keyword evidence="1" id="KW-0812">Transmembrane</keyword>
<accession>A0A370WTZ5</accession>